<keyword evidence="2" id="KW-0238">DNA-binding</keyword>
<name>A0A420E9W8_9ALTE</name>
<keyword evidence="3" id="KW-0804">Transcription</keyword>
<evidence type="ECO:0000256" key="2">
    <source>
        <dbReference type="ARBA" id="ARBA00023125"/>
    </source>
</evidence>
<keyword evidence="1" id="KW-0805">Transcription regulation</keyword>
<evidence type="ECO:0000313" key="6">
    <source>
        <dbReference type="Proteomes" id="UP000286482"/>
    </source>
</evidence>
<comment type="caution">
    <text evidence="5">The sequence shown here is derived from an EMBL/GenBank/DDBJ whole genome shotgun (WGS) entry which is preliminary data.</text>
</comment>
<dbReference type="EMBL" id="RAQO01000007">
    <property type="protein sequence ID" value="RKF17476.1"/>
    <property type="molecule type" value="Genomic_DNA"/>
</dbReference>
<evidence type="ECO:0000259" key="4">
    <source>
        <dbReference type="PROSITE" id="PS01124"/>
    </source>
</evidence>
<dbReference type="OrthoDB" id="8766450at2"/>
<evidence type="ECO:0000313" key="5">
    <source>
        <dbReference type="EMBL" id="RKF17476.1"/>
    </source>
</evidence>
<dbReference type="GO" id="GO:0000976">
    <property type="term" value="F:transcription cis-regulatory region binding"/>
    <property type="evidence" value="ECO:0007669"/>
    <property type="project" value="TreeGrafter"/>
</dbReference>
<dbReference type="PROSITE" id="PS01124">
    <property type="entry name" value="HTH_ARAC_FAMILY_2"/>
    <property type="match status" value="1"/>
</dbReference>
<protein>
    <submittedName>
        <fullName evidence="5">Helix-turn-helix domain-containing protein</fullName>
    </submittedName>
</protein>
<dbReference type="RefSeq" id="WP_120355501.1">
    <property type="nucleotide sequence ID" value="NZ_RAQO01000007.1"/>
</dbReference>
<dbReference type="Pfam" id="PF22177">
    <property type="entry name" value="PBP1_XylR"/>
    <property type="match status" value="1"/>
</dbReference>
<evidence type="ECO:0000256" key="1">
    <source>
        <dbReference type="ARBA" id="ARBA00023015"/>
    </source>
</evidence>
<dbReference type="InterPro" id="IPR018062">
    <property type="entry name" value="HTH_AraC-typ_CS"/>
</dbReference>
<dbReference type="SUPFAM" id="SSF53822">
    <property type="entry name" value="Periplasmic binding protein-like I"/>
    <property type="match status" value="1"/>
</dbReference>
<dbReference type="SUPFAM" id="SSF46689">
    <property type="entry name" value="Homeodomain-like"/>
    <property type="match status" value="1"/>
</dbReference>
<dbReference type="GO" id="GO:0003700">
    <property type="term" value="F:DNA-binding transcription factor activity"/>
    <property type="evidence" value="ECO:0007669"/>
    <property type="project" value="InterPro"/>
</dbReference>
<dbReference type="InterPro" id="IPR020449">
    <property type="entry name" value="Tscrpt_reg_AraC-type_HTH"/>
</dbReference>
<dbReference type="SMART" id="SM00342">
    <property type="entry name" value="HTH_ARAC"/>
    <property type="match status" value="1"/>
</dbReference>
<dbReference type="InterPro" id="IPR018060">
    <property type="entry name" value="HTH_AraC"/>
</dbReference>
<dbReference type="InterPro" id="IPR046335">
    <property type="entry name" value="LacI/GalR-like_sensor"/>
</dbReference>
<organism evidence="5 6">
    <name type="scientific">Alginatibacterium sediminis</name>
    <dbReference type="NCBI Taxonomy" id="2164068"/>
    <lineage>
        <taxon>Bacteria</taxon>
        <taxon>Pseudomonadati</taxon>
        <taxon>Pseudomonadota</taxon>
        <taxon>Gammaproteobacteria</taxon>
        <taxon>Alteromonadales</taxon>
        <taxon>Alteromonadaceae</taxon>
        <taxon>Alginatibacterium</taxon>
    </lineage>
</organism>
<feature type="domain" description="HTH araC/xylS-type" evidence="4">
    <location>
        <begin position="301"/>
        <end position="400"/>
    </location>
</feature>
<dbReference type="PROSITE" id="PS00041">
    <property type="entry name" value="HTH_ARAC_FAMILY_1"/>
    <property type="match status" value="1"/>
</dbReference>
<accession>A0A420E9W8</accession>
<dbReference type="Gene3D" id="1.10.10.60">
    <property type="entry name" value="Homeodomain-like"/>
    <property type="match status" value="1"/>
</dbReference>
<keyword evidence="6" id="KW-1185">Reference proteome</keyword>
<dbReference type="Pfam" id="PF12833">
    <property type="entry name" value="HTH_18"/>
    <property type="match status" value="1"/>
</dbReference>
<dbReference type="InterPro" id="IPR054031">
    <property type="entry name" value="XylR_PBP1"/>
</dbReference>
<proteinExistence type="predicted"/>
<dbReference type="InterPro" id="IPR009057">
    <property type="entry name" value="Homeodomain-like_sf"/>
</dbReference>
<dbReference type="Gene3D" id="3.40.50.2300">
    <property type="match status" value="2"/>
</dbReference>
<evidence type="ECO:0000256" key="3">
    <source>
        <dbReference type="ARBA" id="ARBA00023163"/>
    </source>
</evidence>
<dbReference type="AlphaFoldDB" id="A0A420E9W8"/>
<dbReference type="Pfam" id="PF13377">
    <property type="entry name" value="Peripla_BP_3"/>
    <property type="match status" value="1"/>
</dbReference>
<dbReference type="InterPro" id="IPR028082">
    <property type="entry name" value="Peripla_BP_I"/>
</dbReference>
<gene>
    <name evidence="5" type="ORF">DBZ36_13605</name>
</gene>
<dbReference type="Proteomes" id="UP000286482">
    <property type="component" value="Unassembled WGS sequence"/>
</dbReference>
<dbReference type="PANTHER" id="PTHR30146:SF24">
    <property type="entry name" value="XYLOSE OPERON REGULATORY PROTEIN"/>
    <property type="match status" value="1"/>
</dbReference>
<dbReference type="PANTHER" id="PTHR30146">
    <property type="entry name" value="LACI-RELATED TRANSCRIPTIONAL REPRESSOR"/>
    <property type="match status" value="1"/>
</dbReference>
<reference evidence="5 6" key="1">
    <citation type="submission" date="2018-09" db="EMBL/GenBank/DDBJ databases">
        <authorList>
            <person name="Wang Z."/>
        </authorList>
    </citation>
    <scope>NUCLEOTIDE SEQUENCE [LARGE SCALE GENOMIC DNA]</scope>
    <source>
        <strain evidence="5 6">ALS 81</strain>
    </source>
</reference>
<sequence length="408" mass="46934">MNPKSRYFEIDTQRLLDRPLRIAILLNPKLAAHSEVMRGISDFVESNGINWSIVLSQELRHKKTDDIELWFDGIIADYSHEHTKKLLEPLNIPVVGILSGTDQKMAEYKHPIVCLDNEKMITLAHDFLNAKGLEQIGFYSLFDDDSNPWQKTRTQTYLDLQSKKNRLPILYQGNQASFSSWIKEYHNLAHWIHGLVKPCGIIVTSDARARTLVSVCEEQQIAVPDEISIVSIGDMRPTDYFNSTTLSVVDPNFYQLGQLVGRQLKTYVAGEKPEKMMFASPELIVEGSSTDLHLVVEPMVLRALYFIRKNFNKGIKVQQVVESQKYSRTRLESKFKESVGHSIHTEIYRLKLDFAVQLLLEKDEMSIDEIARKAGYPSAHYFYSLFKKEFSLTPTEYKSAKNDFEESE</sequence>
<dbReference type="PRINTS" id="PR00032">
    <property type="entry name" value="HTHARAC"/>
</dbReference>